<dbReference type="InterPro" id="IPR036388">
    <property type="entry name" value="WH-like_DNA-bd_sf"/>
</dbReference>
<dbReference type="Gene3D" id="3.30.450.20">
    <property type="entry name" value="PAS domain"/>
    <property type="match status" value="1"/>
</dbReference>
<reference evidence="6" key="1">
    <citation type="journal article" date="2019" name="Int. J. Syst. Evol. Microbiol.">
        <title>The Global Catalogue of Microorganisms (GCM) 10K type strain sequencing project: providing services to taxonomists for standard genome sequencing and annotation.</title>
        <authorList>
            <consortium name="The Broad Institute Genomics Platform"/>
            <consortium name="The Broad Institute Genome Sequencing Center for Infectious Disease"/>
            <person name="Wu L."/>
            <person name="Ma J."/>
        </authorList>
    </citation>
    <scope>NUCLEOTIDE SEQUENCE [LARGE SCALE GENOMIC DNA]</scope>
    <source>
        <strain evidence="6">CCM 8939</strain>
    </source>
</reference>
<comment type="caution">
    <text evidence="5">The sequence shown here is derived from an EMBL/GenBank/DDBJ whole genome shotgun (WGS) entry which is preliminary data.</text>
</comment>
<evidence type="ECO:0000256" key="1">
    <source>
        <dbReference type="ARBA" id="ARBA00023015"/>
    </source>
</evidence>
<keyword evidence="3" id="KW-0804">Transcription</keyword>
<evidence type="ECO:0000256" key="3">
    <source>
        <dbReference type="ARBA" id="ARBA00023163"/>
    </source>
</evidence>
<dbReference type="InterPro" id="IPR000792">
    <property type="entry name" value="Tscrpt_reg_LuxR_C"/>
</dbReference>
<dbReference type="InterPro" id="IPR016032">
    <property type="entry name" value="Sig_transdc_resp-reg_C-effctor"/>
</dbReference>
<dbReference type="SUPFAM" id="SSF46894">
    <property type="entry name" value="C-terminal effector domain of the bipartite response regulators"/>
    <property type="match status" value="1"/>
</dbReference>
<sequence length="255" mass="29198">MNLLNTLSTGELYKIAGYSKKSINSSFRTESSVFDSNNQDMQTYAGYQGIFNWACMEYISISSSIKTILGYDKEIFLNRGFTFSLSIIHVADLERLRDLHLAIFNYYYNTPKEQRAKLRFSYNIRLRKADNSYVTILRQSTFASFTDDGKPTLEYINCIDITGFRFINSINFTVHVLSTSGTYTLCHENEFPEACNQLSKREKEVLDLARQGYTSKEIAEKLYLCIETVKSHRKHIMAKTGAGNMFAAINKISGL</sequence>
<dbReference type="PROSITE" id="PS00622">
    <property type="entry name" value="HTH_LUXR_1"/>
    <property type="match status" value="1"/>
</dbReference>
<dbReference type="InterPro" id="IPR013655">
    <property type="entry name" value="PAS_fold_3"/>
</dbReference>
<protein>
    <recommendedName>
        <fullName evidence="4">HTH luxR-type domain-containing protein</fullName>
    </recommendedName>
</protein>
<evidence type="ECO:0000256" key="2">
    <source>
        <dbReference type="ARBA" id="ARBA00023125"/>
    </source>
</evidence>
<dbReference type="PROSITE" id="PS50043">
    <property type="entry name" value="HTH_LUXR_2"/>
    <property type="match status" value="1"/>
</dbReference>
<dbReference type="Pfam" id="PF00196">
    <property type="entry name" value="GerE"/>
    <property type="match status" value="1"/>
</dbReference>
<name>A0ABQ2BF09_9SPHI</name>
<evidence type="ECO:0000259" key="4">
    <source>
        <dbReference type="PROSITE" id="PS50043"/>
    </source>
</evidence>
<dbReference type="SMART" id="SM00421">
    <property type="entry name" value="HTH_LUXR"/>
    <property type="match status" value="1"/>
</dbReference>
<dbReference type="PRINTS" id="PR00038">
    <property type="entry name" value="HTHLUXR"/>
</dbReference>
<dbReference type="Proteomes" id="UP000645390">
    <property type="component" value="Unassembled WGS sequence"/>
</dbReference>
<dbReference type="Gene3D" id="1.10.10.10">
    <property type="entry name" value="Winged helix-like DNA-binding domain superfamily/Winged helix DNA-binding domain"/>
    <property type="match status" value="1"/>
</dbReference>
<dbReference type="PANTHER" id="PTHR44688">
    <property type="entry name" value="DNA-BINDING TRANSCRIPTIONAL ACTIVATOR DEVR_DOSR"/>
    <property type="match status" value="1"/>
</dbReference>
<evidence type="ECO:0000313" key="6">
    <source>
        <dbReference type="Proteomes" id="UP000645390"/>
    </source>
</evidence>
<keyword evidence="1" id="KW-0805">Transcription regulation</keyword>
<evidence type="ECO:0000313" key="5">
    <source>
        <dbReference type="EMBL" id="GGI24569.1"/>
    </source>
</evidence>
<gene>
    <name evidence="5" type="ORF">GCM10008119_13310</name>
</gene>
<proteinExistence type="predicted"/>
<keyword evidence="2" id="KW-0238">DNA-binding</keyword>
<dbReference type="Pfam" id="PF08447">
    <property type="entry name" value="PAS_3"/>
    <property type="match status" value="1"/>
</dbReference>
<organism evidence="5 6">
    <name type="scientific">Pedobacter mendelii</name>
    <dbReference type="NCBI Taxonomy" id="1908240"/>
    <lineage>
        <taxon>Bacteria</taxon>
        <taxon>Pseudomonadati</taxon>
        <taxon>Bacteroidota</taxon>
        <taxon>Sphingobacteriia</taxon>
        <taxon>Sphingobacteriales</taxon>
        <taxon>Sphingobacteriaceae</taxon>
        <taxon>Pedobacter</taxon>
    </lineage>
</organism>
<dbReference type="PANTHER" id="PTHR44688:SF16">
    <property type="entry name" value="DNA-BINDING TRANSCRIPTIONAL ACTIVATOR DEVR_DOSR"/>
    <property type="match status" value="1"/>
</dbReference>
<dbReference type="RefSeq" id="WP_188412479.1">
    <property type="nucleotide sequence ID" value="NZ_BMDJ01000003.1"/>
</dbReference>
<accession>A0ABQ2BF09</accession>
<keyword evidence="6" id="KW-1185">Reference proteome</keyword>
<dbReference type="EMBL" id="BMDJ01000003">
    <property type="protein sequence ID" value="GGI24569.1"/>
    <property type="molecule type" value="Genomic_DNA"/>
</dbReference>
<dbReference type="CDD" id="cd06170">
    <property type="entry name" value="LuxR_C_like"/>
    <property type="match status" value="1"/>
</dbReference>
<feature type="domain" description="HTH luxR-type" evidence="4">
    <location>
        <begin position="191"/>
        <end position="255"/>
    </location>
</feature>